<sequence length="297" mass="32988">MAALEHKIDFIGFVLVTRANPNGDPLNGNQPRTDYDGYGEISDVCLKRKIRNRLQDMGEAILVQSNDRSDDGFTSIRERVEANPSLEKILKMKEKEKGRRQKFADEASKAWIDVRSFGQVFALKKATGIDSVSVGVRGPVSVHPAVSMDPVTITDQQITKSTNGEPGDKKGSDTMGMKHRVDFGLYKFQGSINVQLAEKTGFSEEDAEKIKQALVTLFENDASSARPEGSLSVERLYWIKHPGKTGIASAKIHRSVTAVKRDGVDRPRAYTDYTIDDSALKALPNLNIEIYEEGERR</sequence>
<evidence type="ECO:0000313" key="2">
    <source>
        <dbReference type="Proteomes" id="UP000095546"/>
    </source>
</evidence>
<dbReference type="STRING" id="187979.ERS852385_00677"/>
<protein>
    <submittedName>
        <fullName evidence="1">Uncharacterized protein predicted to be involved in DNA repair</fullName>
    </submittedName>
</protein>
<reference evidence="1 2" key="1">
    <citation type="submission" date="2015-09" db="EMBL/GenBank/DDBJ databases">
        <authorList>
            <consortium name="Pathogen Informatics"/>
        </authorList>
    </citation>
    <scope>NUCLEOTIDE SEQUENCE [LARGE SCALE GENOMIC DNA]</scope>
    <source>
        <strain evidence="1 2">2789STDY5608828</strain>
    </source>
</reference>
<dbReference type="InterPro" id="IPR013418">
    <property type="entry name" value="CRISPR-assoc_prot_Cas7/Csd2"/>
</dbReference>
<proteinExistence type="predicted"/>
<dbReference type="InterPro" id="IPR006482">
    <property type="entry name" value="Cas7_Csh2/Csh2"/>
</dbReference>
<organism evidence="1 2">
    <name type="scientific">Mitsuokella jalaludinii</name>
    <dbReference type="NCBI Taxonomy" id="187979"/>
    <lineage>
        <taxon>Bacteria</taxon>
        <taxon>Bacillati</taxon>
        <taxon>Bacillota</taxon>
        <taxon>Negativicutes</taxon>
        <taxon>Selenomonadales</taxon>
        <taxon>Selenomonadaceae</taxon>
        <taxon>Mitsuokella</taxon>
    </lineage>
</organism>
<gene>
    <name evidence="1" type="ORF">ERS852385_00677</name>
</gene>
<dbReference type="Proteomes" id="UP000095546">
    <property type="component" value="Unassembled WGS sequence"/>
</dbReference>
<name>A0A173XL97_9FIRM</name>
<dbReference type="AlphaFoldDB" id="A0A173XL97"/>
<dbReference type="GO" id="GO:0043571">
    <property type="term" value="P:maintenance of CRISPR repeat elements"/>
    <property type="evidence" value="ECO:0007669"/>
    <property type="project" value="InterPro"/>
</dbReference>
<keyword evidence="2" id="KW-1185">Reference proteome</keyword>
<dbReference type="RefSeq" id="WP_036378585.1">
    <property type="nucleotide sequence ID" value="NZ_CABIWZ010000002.1"/>
</dbReference>
<dbReference type="NCBIfam" id="TIGR02589">
    <property type="entry name" value="cas_Csd2"/>
    <property type="match status" value="1"/>
</dbReference>
<dbReference type="OrthoDB" id="9776792at2"/>
<evidence type="ECO:0000313" key="1">
    <source>
        <dbReference type="EMBL" id="CUN52662.1"/>
    </source>
</evidence>
<dbReference type="Pfam" id="PF05107">
    <property type="entry name" value="Cas_Cas7"/>
    <property type="match status" value="1"/>
</dbReference>
<dbReference type="NCBIfam" id="TIGR01595">
    <property type="entry name" value="cas_CT1132"/>
    <property type="match status" value="1"/>
</dbReference>
<accession>A0A173XL97</accession>
<dbReference type="EMBL" id="CYYU01000002">
    <property type="protein sequence ID" value="CUN52662.1"/>
    <property type="molecule type" value="Genomic_DNA"/>
</dbReference>